<keyword evidence="1" id="KW-0472">Membrane</keyword>
<feature type="transmembrane region" description="Helical" evidence="1">
    <location>
        <begin position="95"/>
        <end position="117"/>
    </location>
</feature>
<feature type="transmembrane region" description="Helical" evidence="1">
    <location>
        <begin position="65"/>
        <end position="83"/>
    </location>
</feature>
<dbReference type="EMBL" id="JBHLWI010000036">
    <property type="protein sequence ID" value="MFC0263617.1"/>
    <property type="molecule type" value="Genomic_DNA"/>
</dbReference>
<organism evidence="2 3">
    <name type="scientific">Fontibacter flavus</name>
    <dbReference type="NCBI Taxonomy" id="654838"/>
    <lineage>
        <taxon>Bacteria</taxon>
        <taxon>Pseudomonadati</taxon>
        <taxon>Bacteroidota</taxon>
        <taxon>Cytophagia</taxon>
        <taxon>Cytophagales</taxon>
        <taxon>Cyclobacteriaceae</taxon>
        <taxon>Fontibacter</taxon>
    </lineage>
</organism>
<feature type="transmembrane region" description="Helical" evidence="1">
    <location>
        <begin position="9"/>
        <end position="27"/>
    </location>
</feature>
<feature type="transmembrane region" description="Helical" evidence="1">
    <location>
        <begin position="39"/>
        <end position="58"/>
    </location>
</feature>
<gene>
    <name evidence="2" type="ORF">ACFFIP_13070</name>
</gene>
<evidence type="ECO:0000313" key="2">
    <source>
        <dbReference type="EMBL" id="MFC0263617.1"/>
    </source>
</evidence>
<comment type="caution">
    <text evidence="2">The sequence shown here is derived from an EMBL/GenBank/DDBJ whole genome shotgun (WGS) entry which is preliminary data.</text>
</comment>
<evidence type="ECO:0000313" key="3">
    <source>
        <dbReference type="Proteomes" id="UP001589797"/>
    </source>
</evidence>
<keyword evidence="3" id="KW-1185">Reference proteome</keyword>
<evidence type="ECO:0000256" key="1">
    <source>
        <dbReference type="SAM" id="Phobius"/>
    </source>
</evidence>
<evidence type="ECO:0008006" key="4">
    <source>
        <dbReference type="Google" id="ProtNLM"/>
    </source>
</evidence>
<proteinExistence type="predicted"/>
<sequence>MKLTIDSKFWFVFALGFFVAALTHWNLPYEELDLMGNGVAYRWIAYSGVISLIAHLRYQVLSGRVAFWTAIGFIAAVFLRIIYDLFRDSSTHNLWPFEILLAFVLTFLPAFIVGWVFKYLKGLPKS</sequence>
<keyword evidence="1" id="KW-1133">Transmembrane helix</keyword>
<protein>
    <recommendedName>
        <fullName evidence="4">DUF4345 domain-containing protein</fullName>
    </recommendedName>
</protein>
<dbReference type="Proteomes" id="UP001589797">
    <property type="component" value="Unassembled WGS sequence"/>
</dbReference>
<keyword evidence="1" id="KW-0812">Transmembrane</keyword>
<name>A0ABV6FUS5_9BACT</name>
<dbReference type="RefSeq" id="WP_382388101.1">
    <property type="nucleotide sequence ID" value="NZ_JBHLWI010000036.1"/>
</dbReference>
<accession>A0ABV6FUS5</accession>
<reference evidence="2 3" key="1">
    <citation type="submission" date="2024-09" db="EMBL/GenBank/DDBJ databases">
        <authorList>
            <person name="Sun Q."/>
            <person name="Mori K."/>
        </authorList>
    </citation>
    <scope>NUCLEOTIDE SEQUENCE [LARGE SCALE GENOMIC DNA]</scope>
    <source>
        <strain evidence="2 3">CCM 7650</strain>
    </source>
</reference>